<keyword evidence="5" id="KW-1185">Reference proteome</keyword>
<comment type="caution">
    <text evidence="2">The sequence shown here is derived from an EMBL/GenBank/DDBJ whole genome shotgun (WGS) entry which is preliminary data.</text>
</comment>
<name>A0ABV5G5R2_9MICC</name>
<evidence type="ECO:0000313" key="4">
    <source>
        <dbReference type="EMBL" id="MFB9074973.1"/>
    </source>
</evidence>
<reference evidence="2 5" key="1">
    <citation type="submission" date="2024-09" db="EMBL/GenBank/DDBJ databases">
        <authorList>
            <person name="Sun Q."/>
            <person name="Mori K."/>
        </authorList>
    </citation>
    <scope>NUCLEOTIDE SEQUENCE [LARGE SCALE GENOMIC DNA]</scope>
    <source>
        <strain evidence="2 5">CCM 7609</strain>
    </source>
</reference>
<dbReference type="EMBL" id="JBHMFI010000003">
    <property type="protein sequence ID" value="MFB9074879.1"/>
    <property type="molecule type" value="Genomic_DNA"/>
</dbReference>
<sequence length="56" mass="6007">MSERSTAARPSSSGSVVTPDSIGDRRAAARLRPASVTRATPGTMRVNNREHNVKKD</sequence>
<dbReference type="EMBL" id="JBHMFI010000004">
    <property type="protein sequence ID" value="MFB9074973.1"/>
    <property type="molecule type" value="Genomic_DNA"/>
</dbReference>
<feature type="compositionally biased region" description="Polar residues" evidence="1">
    <location>
        <begin position="1"/>
        <end position="18"/>
    </location>
</feature>
<dbReference type="Proteomes" id="UP001589575">
    <property type="component" value="Unassembled WGS sequence"/>
</dbReference>
<evidence type="ECO:0000313" key="5">
    <source>
        <dbReference type="Proteomes" id="UP001589575"/>
    </source>
</evidence>
<evidence type="ECO:0000313" key="2">
    <source>
        <dbReference type="EMBL" id="MFB9074279.1"/>
    </source>
</evidence>
<evidence type="ECO:0000256" key="1">
    <source>
        <dbReference type="SAM" id="MobiDB-lite"/>
    </source>
</evidence>
<protein>
    <submittedName>
        <fullName evidence="2">Uncharacterized protein</fullName>
    </submittedName>
</protein>
<dbReference type="EMBL" id="JBHMFI010000002">
    <property type="protein sequence ID" value="MFB9074279.1"/>
    <property type="molecule type" value="Genomic_DNA"/>
</dbReference>
<proteinExistence type="predicted"/>
<accession>A0ABV5G5R2</accession>
<organism evidence="2 5">
    <name type="scientific">Citricoccus parietis</name>
    <dbReference type="NCBI Taxonomy" id="592307"/>
    <lineage>
        <taxon>Bacteria</taxon>
        <taxon>Bacillati</taxon>
        <taxon>Actinomycetota</taxon>
        <taxon>Actinomycetes</taxon>
        <taxon>Micrococcales</taxon>
        <taxon>Micrococcaceae</taxon>
        <taxon>Citricoccus</taxon>
    </lineage>
</organism>
<gene>
    <name evidence="2" type="ORF">ACFFX0_25015</name>
    <name evidence="3" type="ORF">ACFFX0_28310</name>
    <name evidence="4" type="ORF">ACFFX0_28810</name>
</gene>
<feature type="compositionally biased region" description="Basic and acidic residues" evidence="1">
    <location>
        <begin position="47"/>
        <end position="56"/>
    </location>
</feature>
<feature type="region of interest" description="Disordered" evidence="1">
    <location>
        <begin position="1"/>
        <end position="56"/>
    </location>
</feature>
<evidence type="ECO:0000313" key="3">
    <source>
        <dbReference type="EMBL" id="MFB9074879.1"/>
    </source>
</evidence>